<protein>
    <submittedName>
        <fullName evidence="2">Uncharacterized protein</fullName>
    </submittedName>
</protein>
<keyword evidence="1" id="KW-1185">Reference proteome</keyword>
<name>A0A915DU66_9BILA</name>
<sequence length="95" mass="10685">MCFEEVEKELEQLTKVRNDLEIEVNSSGECHAILYWFEFADSQLESANRLSMLGDVAGKASAYIVNESRFVQPGEKLKLQASLHHGTVIFHGSNL</sequence>
<evidence type="ECO:0000313" key="2">
    <source>
        <dbReference type="WBParaSite" id="jg22863"/>
    </source>
</evidence>
<dbReference type="AlphaFoldDB" id="A0A915DU66"/>
<evidence type="ECO:0000313" key="1">
    <source>
        <dbReference type="Proteomes" id="UP000887574"/>
    </source>
</evidence>
<dbReference type="Proteomes" id="UP000887574">
    <property type="component" value="Unplaced"/>
</dbReference>
<proteinExistence type="predicted"/>
<dbReference type="WBParaSite" id="jg22863">
    <property type="protein sequence ID" value="jg22863"/>
    <property type="gene ID" value="jg22863"/>
</dbReference>
<organism evidence="1 2">
    <name type="scientific">Ditylenchus dipsaci</name>
    <dbReference type="NCBI Taxonomy" id="166011"/>
    <lineage>
        <taxon>Eukaryota</taxon>
        <taxon>Metazoa</taxon>
        <taxon>Ecdysozoa</taxon>
        <taxon>Nematoda</taxon>
        <taxon>Chromadorea</taxon>
        <taxon>Rhabditida</taxon>
        <taxon>Tylenchina</taxon>
        <taxon>Tylenchomorpha</taxon>
        <taxon>Sphaerularioidea</taxon>
        <taxon>Anguinidae</taxon>
        <taxon>Anguininae</taxon>
        <taxon>Ditylenchus</taxon>
    </lineage>
</organism>
<dbReference type="Gene3D" id="2.70.160.11">
    <property type="entry name" value="Hnrnp arginine n-methyltransferase1"/>
    <property type="match status" value="1"/>
</dbReference>
<accession>A0A915DU66</accession>
<reference evidence="2" key="1">
    <citation type="submission" date="2022-11" db="UniProtKB">
        <authorList>
            <consortium name="WormBaseParasite"/>
        </authorList>
    </citation>
    <scope>IDENTIFICATION</scope>
</reference>